<dbReference type="InterPro" id="IPR011990">
    <property type="entry name" value="TPR-like_helical_dom_sf"/>
</dbReference>
<comment type="caution">
    <text evidence="2">The sequence shown here is derived from an EMBL/GenBank/DDBJ whole genome shotgun (WGS) entry which is preliminary data.</text>
</comment>
<reference evidence="2 3" key="1">
    <citation type="submission" date="2019-05" db="EMBL/GenBank/DDBJ databases">
        <title>Another draft genome of Portunus trituberculatus and its Hox gene families provides insights of decapod evolution.</title>
        <authorList>
            <person name="Jeong J.-H."/>
            <person name="Song I."/>
            <person name="Kim S."/>
            <person name="Choi T."/>
            <person name="Kim D."/>
            <person name="Ryu S."/>
            <person name="Kim W."/>
        </authorList>
    </citation>
    <scope>NUCLEOTIDE SEQUENCE [LARGE SCALE GENOMIC DNA]</scope>
    <source>
        <tissue evidence="2">Muscle</tissue>
    </source>
</reference>
<dbReference type="InterPro" id="IPR039340">
    <property type="entry name" value="Tfc4/TFIIIC-102/Sfc4"/>
</dbReference>
<evidence type="ECO:0000256" key="1">
    <source>
        <dbReference type="PROSITE-ProRule" id="PRU00339"/>
    </source>
</evidence>
<keyword evidence="1" id="KW-0802">TPR repeat</keyword>
<dbReference type="Pfam" id="PF14559">
    <property type="entry name" value="TPR_19"/>
    <property type="match status" value="1"/>
</dbReference>
<dbReference type="EMBL" id="VSRR010003481">
    <property type="protein sequence ID" value="MPC36311.1"/>
    <property type="molecule type" value="Genomic_DNA"/>
</dbReference>
<dbReference type="InterPro" id="IPR019734">
    <property type="entry name" value="TPR_rpt"/>
</dbReference>
<organism evidence="2 3">
    <name type="scientific">Portunus trituberculatus</name>
    <name type="common">Swimming crab</name>
    <name type="synonym">Neptunus trituberculatus</name>
    <dbReference type="NCBI Taxonomy" id="210409"/>
    <lineage>
        <taxon>Eukaryota</taxon>
        <taxon>Metazoa</taxon>
        <taxon>Ecdysozoa</taxon>
        <taxon>Arthropoda</taxon>
        <taxon>Crustacea</taxon>
        <taxon>Multicrustacea</taxon>
        <taxon>Malacostraca</taxon>
        <taxon>Eumalacostraca</taxon>
        <taxon>Eucarida</taxon>
        <taxon>Decapoda</taxon>
        <taxon>Pleocyemata</taxon>
        <taxon>Brachyura</taxon>
        <taxon>Eubrachyura</taxon>
        <taxon>Portunoidea</taxon>
        <taxon>Portunidae</taxon>
        <taxon>Portuninae</taxon>
        <taxon>Portunus</taxon>
    </lineage>
</organism>
<keyword evidence="3" id="KW-1185">Reference proteome</keyword>
<protein>
    <submittedName>
        <fullName evidence="2">General transcription factor 3C polypeptide 3</fullName>
    </submittedName>
</protein>
<dbReference type="PROSITE" id="PS50005">
    <property type="entry name" value="TPR"/>
    <property type="match status" value="1"/>
</dbReference>
<feature type="repeat" description="TPR" evidence="1">
    <location>
        <begin position="71"/>
        <end position="104"/>
    </location>
</feature>
<gene>
    <name evidence="2" type="primary">GTF3C3_4</name>
    <name evidence="2" type="ORF">E2C01_029765</name>
</gene>
<dbReference type="GO" id="GO:0000127">
    <property type="term" value="C:transcription factor TFIIIC complex"/>
    <property type="evidence" value="ECO:0007669"/>
    <property type="project" value="TreeGrafter"/>
</dbReference>
<dbReference type="SUPFAM" id="SSF48452">
    <property type="entry name" value="TPR-like"/>
    <property type="match status" value="1"/>
</dbReference>
<proteinExistence type="predicted"/>
<dbReference type="PANTHER" id="PTHR23082">
    <property type="entry name" value="TRANSCRIPTION INITIATION FACTOR IIIC TFIIIC , POLYPEPTIDE 3-RELATED"/>
    <property type="match status" value="1"/>
</dbReference>
<sequence length="225" mass="25777">MTRQQLEATPEPVRMKISRSDDGFATFCSESEEEFGDLYLDIAEAYMSAEYHEAALPLLQLLIRSSQYNVAAVWLQHGECLAAMDQMEEAAEAYSKVVQLAPQHADARLTLSSILQSLGHLDEALLVLNQESDSEPLDSVLLYQRCKILLDQGQVDDFINVAKLLFRRHFIHIRSNGITPENAVKLVFVKIKITDTDSICFGLYNMWCMFTWEFLPDWCHYVNYQ</sequence>
<evidence type="ECO:0000313" key="3">
    <source>
        <dbReference type="Proteomes" id="UP000324222"/>
    </source>
</evidence>
<evidence type="ECO:0000313" key="2">
    <source>
        <dbReference type="EMBL" id="MPC36311.1"/>
    </source>
</evidence>
<dbReference type="Gene3D" id="1.25.40.10">
    <property type="entry name" value="Tetratricopeptide repeat domain"/>
    <property type="match status" value="1"/>
</dbReference>
<dbReference type="OrthoDB" id="151490at2759"/>
<accession>A0A5B7EP74</accession>
<dbReference type="AlphaFoldDB" id="A0A5B7EP74"/>
<name>A0A5B7EP74_PORTR</name>
<dbReference type="PANTHER" id="PTHR23082:SF0">
    <property type="entry name" value="GENERAL TRANSCRIPTION FACTOR 3C POLYPEPTIDE 3"/>
    <property type="match status" value="1"/>
</dbReference>
<dbReference type="SMART" id="SM00028">
    <property type="entry name" value="TPR"/>
    <property type="match status" value="1"/>
</dbReference>
<dbReference type="Proteomes" id="UP000324222">
    <property type="component" value="Unassembled WGS sequence"/>
</dbReference>
<dbReference type="GO" id="GO:0006383">
    <property type="term" value="P:transcription by RNA polymerase III"/>
    <property type="evidence" value="ECO:0007669"/>
    <property type="project" value="InterPro"/>
</dbReference>